<evidence type="ECO:0000256" key="10">
    <source>
        <dbReference type="PROSITE-ProRule" id="PRU00175"/>
    </source>
</evidence>
<dbReference type="InterPro" id="IPR039399">
    <property type="entry name" value="Deltex_C_sf"/>
</dbReference>
<dbReference type="InterPro" id="IPR018123">
    <property type="entry name" value="WWE-dom_subgr"/>
</dbReference>
<evidence type="ECO:0000259" key="13">
    <source>
        <dbReference type="PROSITE" id="PS50089"/>
    </source>
</evidence>
<dbReference type="InterPro" id="IPR037197">
    <property type="entry name" value="WWE_dom_sf"/>
</dbReference>
<dbReference type="Proteomes" id="UP001283361">
    <property type="component" value="Unassembled WGS sequence"/>
</dbReference>
<evidence type="ECO:0000256" key="1">
    <source>
        <dbReference type="ARBA" id="ARBA00000900"/>
    </source>
</evidence>
<feature type="domain" description="WWE" evidence="14">
    <location>
        <begin position="78"/>
        <end position="166"/>
    </location>
</feature>
<dbReference type="InterPro" id="IPR004170">
    <property type="entry name" value="WWE_dom"/>
</dbReference>
<feature type="region of interest" description="Disordered" evidence="12">
    <location>
        <begin position="206"/>
        <end position="274"/>
    </location>
</feature>
<feature type="compositionally biased region" description="Low complexity" evidence="12">
    <location>
        <begin position="254"/>
        <end position="266"/>
    </location>
</feature>
<evidence type="ECO:0000256" key="12">
    <source>
        <dbReference type="SAM" id="MobiDB-lite"/>
    </source>
</evidence>
<dbReference type="InterPro" id="IPR001841">
    <property type="entry name" value="Znf_RING"/>
</dbReference>
<name>A0AAE0Z150_9GAST</name>
<reference evidence="15" key="1">
    <citation type="journal article" date="2023" name="G3 (Bethesda)">
        <title>A reference genome for the long-term kleptoplast-retaining sea slug Elysia crispata morphotype clarki.</title>
        <authorList>
            <person name="Eastman K.E."/>
            <person name="Pendleton A.L."/>
            <person name="Shaikh M.A."/>
            <person name="Suttiyut T."/>
            <person name="Ogas R."/>
            <person name="Tomko P."/>
            <person name="Gavelis G."/>
            <person name="Widhalm J.R."/>
            <person name="Wisecaver J.H."/>
        </authorList>
    </citation>
    <scope>NUCLEOTIDE SEQUENCE</scope>
    <source>
        <strain evidence="15">ECLA1</strain>
    </source>
</reference>
<dbReference type="Gene3D" id="3.30.390.130">
    <property type="match status" value="1"/>
</dbReference>
<comment type="caution">
    <text evidence="15">The sequence shown here is derived from an EMBL/GenBank/DDBJ whole genome shotgun (WGS) entry which is preliminary data.</text>
</comment>
<keyword evidence="11" id="KW-0963">Cytoplasm</keyword>
<keyword evidence="5 11" id="KW-0479">Metal-binding</keyword>
<keyword evidence="4 11" id="KW-0808">Transferase</keyword>
<dbReference type="CDD" id="cd09633">
    <property type="entry name" value="Deltex_C"/>
    <property type="match status" value="1"/>
</dbReference>
<dbReference type="EC" id="2.3.2.27" evidence="11"/>
<dbReference type="PANTHER" id="PTHR12622">
    <property type="entry name" value="DELTEX-RELATED"/>
    <property type="match status" value="1"/>
</dbReference>
<dbReference type="Pfam" id="PF18102">
    <property type="entry name" value="DTC"/>
    <property type="match status" value="1"/>
</dbReference>
<dbReference type="EMBL" id="JAWDGP010004932">
    <property type="protein sequence ID" value="KAK3760893.1"/>
    <property type="molecule type" value="Genomic_DNA"/>
</dbReference>
<dbReference type="Gene3D" id="3.30.720.50">
    <property type="match status" value="2"/>
</dbReference>
<keyword evidence="7 10" id="KW-0863">Zinc-finger</keyword>
<feature type="compositionally biased region" description="Low complexity" evidence="12">
    <location>
        <begin position="207"/>
        <end position="222"/>
    </location>
</feature>
<evidence type="ECO:0000256" key="6">
    <source>
        <dbReference type="ARBA" id="ARBA00022737"/>
    </source>
</evidence>
<evidence type="ECO:0000259" key="14">
    <source>
        <dbReference type="PROSITE" id="PS50918"/>
    </source>
</evidence>
<dbReference type="InterPro" id="IPR039396">
    <property type="entry name" value="Deltex_C"/>
</dbReference>
<dbReference type="Pfam" id="PF00097">
    <property type="entry name" value="zf-C3HC4"/>
    <property type="match status" value="1"/>
</dbReference>
<dbReference type="InterPro" id="IPR013083">
    <property type="entry name" value="Znf_RING/FYVE/PHD"/>
</dbReference>
<keyword evidence="9" id="KW-0914">Notch signaling pathway</keyword>
<dbReference type="Pfam" id="PF02825">
    <property type="entry name" value="WWE"/>
    <property type="match status" value="1"/>
</dbReference>
<evidence type="ECO:0000256" key="3">
    <source>
        <dbReference type="ARBA" id="ARBA00009413"/>
    </source>
</evidence>
<sequence>MSVIVWGRDNDYKVCTPYPPEVSNGIEKIFSANKSAFQNLGRIQLGPFSPDYAEFSIDTAIMKQCQTSSGRRFAVERSIMGRSSALAKGYVWEFEGDTQSHWFAYDISTMTYLEETYSKLMKRRPKSKKRQPIVNMKGHFQMQYVIDVEKMQQTRADTGKVRNIQRRPLTQAYMPDQSYPWQSPLSSGTAMNVPVFTRSSLKRRNVAASGGAAQQTAGTLASKQQPTPPAPIAAAAAAVNQPSAPSAVKKSATKKQQGLGSSQQKGNAGEEREPLPLENKIRIVTKKLKAARPAEEVLQQYATVIKVDEENYGSNSDVDTDEETEGQENQHCSICCDKLSTPSGYGEGEASANVVVQLKRCGHKFHRLCLLEMYKATHKNESLQCPTCKLIYGEKTGICPAGVMKWTILHGASVAGYEGYDTISVSYHIEPGVQGPEHPKPGQPFFTQGFPRVGYLPDTNEGRKVLKLMIEAWRRRLMFTVGTSYTTGSSDVVTWNEIHHKTELHGNYFGHGYPDPSYLANVILELADHGVTEDCL</sequence>
<evidence type="ECO:0000256" key="11">
    <source>
        <dbReference type="RuleBase" id="RU367105"/>
    </source>
</evidence>
<evidence type="ECO:0000313" key="16">
    <source>
        <dbReference type="Proteomes" id="UP001283361"/>
    </source>
</evidence>
<feature type="compositionally biased region" description="Low complexity" evidence="12">
    <location>
        <begin position="232"/>
        <end position="247"/>
    </location>
</feature>
<dbReference type="AlphaFoldDB" id="A0AAE0Z150"/>
<dbReference type="Gene3D" id="3.30.40.10">
    <property type="entry name" value="Zinc/RING finger domain, C3HC4 (zinc finger)"/>
    <property type="match status" value="1"/>
</dbReference>
<keyword evidence="8 11" id="KW-0862">Zinc</keyword>
<dbReference type="GO" id="GO:0007219">
    <property type="term" value="P:Notch signaling pathway"/>
    <property type="evidence" value="ECO:0007669"/>
    <property type="project" value="UniProtKB-KW"/>
</dbReference>
<evidence type="ECO:0000256" key="9">
    <source>
        <dbReference type="ARBA" id="ARBA00022976"/>
    </source>
</evidence>
<keyword evidence="16" id="KW-1185">Reference proteome</keyword>
<comment type="similarity">
    <text evidence="3 11">Belongs to the Deltex family.</text>
</comment>
<evidence type="ECO:0000256" key="7">
    <source>
        <dbReference type="ARBA" id="ARBA00022771"/>
    </source>
</evidence>
<dbReference type="GO" id="GO:0008270">
    <property type="term" value="F:zinc ion binding"/>
    <property type="evidence" value="ECO:0007669"/>
    <property type="project" value="UniProtKB-KW"/>
</dbReference>
<comment type="pathway">
    <text evidence="2 11">Protein modification; protein ubiquitination.</text>
</comment>
<evidence type="ECO:0000256" key="8">
    <source>
        <dbReference type="ARBA" id="ARBA00022833"/>
    </source>
</evidence>
<dbReference type="SMART" id="SM00184">
    <property type="entry name" value="RING"/>
    <property type="match status" value="1"/>
</dbReference>
<dbReference type="GO" id="GO:0016567">
    <property type="term" value="P:protein ubiquitination"/>
    <property type="evidence" value="ECO:0007669"/>
    <property type="project" value="UniProtKB-UniRule"/>
</dbReference>
<evidence type="ECO:0000313" key="15">
    <source>
        <dbReference type="EMBL" id="KAK3760893.1"/>
    </source>
</evidence>
<dbReference type="InterPro" id="IPR039398">
    <property type="entry name" value="Deltex_fam"/>
</dbReference>
<protein>
    <recommendedName>
        <fullName evidence="11">E3 ubiquitin-protein ligase</fullName>
        <ecNumber evidence="11">2.3.2.27</ecNumber>
    </recommendedName>
</protein>
<accession>A0AAE0Z150</accession>
<proteinExistence type="inferred from homology"/>
<gene>
    <name evidence="15" type="ORF">RRG08_042109</name>
</gene>
<evidence type="ECO:0000256" key="4">
    <source>
        <dbReference type="ARBA" id="ARBA00022679"/>
    </source>
</evidence>
<dbReference type="GO" id="GO:0061630">
    <property type="term" value="F:ubiquitin protein ligase activity"/>
    <property type="evidence" value="ECO:0007669"/>
    <property type="project" value="UniProtKB-UniRule"/>
</dbReference>
<dbReference type="InterPro" id="IPR018957">
    <property type="entry name" value="Znf_C3HC4_RING-type"/>
</dbReference>
<dbReference type="PROSITE" id="PS50089">
    <property type="entry name" value="ZF_RING_2"/>
    <property type="match status" value="1"/>
</dbReference>
<organism evidence="15 16">
    <name type="scientific">Elysia crispata</name>
    <name type="common">lettuce slug</name>
    <dbReference type="NCBI Taxonomy" id="231223"/>
    <lineage>
        <taxon>Eukaryota</taxon>
        <taxon>Metazoa</taxon>
        <taxon>Spiralia</taxon>
        <taxon>Lophotrochozoa</taxon>
        <taxon>Mollusca</taxon>
        <taxon>Gastropoda</taxon>
        <taxon>Heterobranchia</taxon>
        <taxon>Euthyneura</taxon>
        <taxon>Panpulmonata</taxon>
        <taxon>Sacoglossa</taxon>
        <taxon>Placobranchoidea</taxon>
        <taxon>Plakobranchidae</taxon>
        <taxon>Elysia</taxon>
    </lineage>
</organism>
<dbReference type="SMART" id="SM00678">
    <property type="entry name" value="WWE"/>
    <property type="match status" value="1"/>
</dbReference>
<dbReference type="SUPFAM" id="SSF117839">
    <property type="entry name" value="WWE domain"/>
    <property type="match status" value="2"/>
</dbReference>
<feature type="domain" description="RING-type" evidence="13">
    <location>
        <begin position="332"/>
        <end position="389"/>
    </location>
</feature>
<comment type="subcellular location">
    <subcellularLocation>
        <location evidence="11">Cytoplasm</location>
    </subcellularLocation>
</comment>
<evidence type="ECO:0000256" key="5">
    <source>
        <dbReference type="ARBA" id="ARBA00022723"/>
    </source>
</evidence>
<dbReference type="GO" id="GO:0005737">
    <property type="term" value="C:cytoplasm"/>
    <property type="evidence" value="ECO:0007669"/>
    <property type="project" value="UniProtKB-SubCell"/>
</dbReference>
<dbReference type="SUPFAM" id="SSF57850">
    <property type="entry name" value="RING/U-box"/>
    <property type="match status" value="1"/>
</dbReference>
<keyword evidence="6" id="KW-0677">Repeat</keyword>
<comment type="catalytic activity">
    <reaction evidence="1 11">
        <text>S-ubiquitinyl-[E2 ubiquitin-conjugating enzyme]-L-cysteine + [acceptor protein]-L-lysine = [E2 ubiquitin-conjugating enzyme]-L-cysteine + N(6)-ubiquitinyl-[acceptor protein]-L-lysine.</text>
        <dbReference type="EC" id="2.3.2.27"/>
    </reaction>
</comment>
<dbReference type="PROSITE" id="PS50918">
    <property type="entry name" value="WWE"/>
    <property type="match status" value="1"/>
</dbReference>
<evidence type="ECO:0000256" key="2">
    <source>
        <dbReference type="ARBA" id="ARBA00004906"/>
    </source>
</evidence>